<dbReference type="Proteomes" id="UP001156627">
    <property type="component" value="Unassembled WGS sequence"/>
</dbReference>
<accession>A0ABQ5X6E3</accession>
<sequence>MFFHHDHTHTTNISAKLQSGKSPELYASVVGTVEQNSEKPITGRSGDHLQFELDIGNGLRYQVDVNTRSVDGSSVDVYIADEALDNSDPNAPDPFGAPAYGVFPNAQLSYQAMGLKDENFTAMTYFRLDSQLTAALSTSTFVAVYGMTFEDGDNVRGIHETHFTGRPNQDGAVAVYWTDPATGNPQRTWFFFKFENQQIG</sequence>
<organism evidence="1 2">
    <name type="scientific">Dyella flagellata</name>
    <dbReference type="NCBI Taxonomy" id="1867833"/>
    <lineage>
        <taxon>Bacteria</taxon>
        <taxon>Pseudomonadati</taxon>
        <taxon>Pseudomonadota</taxon>
        <taxon>Gammaproteobacteria</taxon>
        <taxon>Lysobacterales</taxon>
        <taxon>Rhodanobacteraceae</taxon>
        <taxon>Dyella</taxon>
    </lineage>
</organism>
<name>A0ABQ5X6E3_9GAMM</name>
<dbReference type="RefSeq" id="WP_284330588.1">
    <property type="nucleotide sequence ID" value="NZ_BSOA01000003.1"/>
</dbReference>
<protein>
    <submittedName>
        <fullName evidence="1">Uncharacterized protein</fullName>
    </submittedName>
</protein>
<evidence type="ECO:0000313" key="1">
    <source>
        <dbReference type="EMBL" id="GLQ87155.1"/>
    </source>
</evidence>
<dbReference type="EMBL" id="BSOA01000003">
    <property type="protein sequence ID" value="GLQ87155.1"/>
    <property type="molecule type" value="Genomic_DNA"/>
</dbReference>
<gene>
    <name evidence="1" type="ORF">GCM10007898_07210</name>
</gene>
<keyword evidence="2" id="KW-1185">Reference proteome</keyword>
<proteinExistence type="predicted"/>
<evidence type="ECO:0000313" key="2">
    <source>
        <dbReference type="Proteomes" id="UP001156627"/>
    </source>
</evidence>
<reference evidence="2" key="1">
    <citation type="journal article" date="2019" name="Int. J. Syst. Evol. Microbiol.">
        <title>The Global Catalogue of Microorganisms (GCM) 10K type strain sequencing project: providing services to taxonomists for standard genome sequencing and annotation.</title>
        <authorList>
            <consortium name="The Broad Institute Genomics Platform"/>
            <consortium name="The Broad Institute Genome Sequencing Center for Infectious Disease"/>
            <person name="Wu L."/>
            <person name="Ma J."/>
        </authorList>
    </citation>
    <scope>NUCLEOTIDE SEQUENCE [LARGE SCALE GENOMIC DNA]</scope>
    <source>
        <strain evidence="2">NBRC 111981</strain>
    </source>
</reference>
<comment type="caution">
    <text evidence="1">The sequence shown here is derived from an EMBL/GenBank/DDBJ whole genome shotgun (WGS) entry which is preliminary data.</text>
</comment>